<dbReference type="EMBL" id="VIGC01000008">
    <property type="protein sequence ID" value="TQE96420.1"/>
    <property type="molecule type" value="Genomic_DNA"/>
</dbReference>
<dbReference type="InterPro" id="IPR006674">
    <property type="entry name" value="HD_domain"/>
</dbReference>
<feature type="domain" description="HD" evidence="2">
    <location>
        <begin position="54"/>
        <end position="156"/>
    </location>
</feature>
<dbReference type="RefSeq" id="WP_141609565.1">
    <property type="nucleotide sequence ID" value="NZ_VIGC02000008.1"/>
</dbReference>
<organism evidence="3 4">
    <name type="scientific">Litorilinea aerophila</name>
    <dbReference type="NCBI Taxonomy" id="1204385"/>
    <lineage>
        <taxon>Bacteria</taxon>
        <taxon>Bacillati</taxon>
        <taxon>Chloroflexota</taxon>
        <taxon>Caldilineae</taxon>
        <taxon>Caldilineales</taxon>
        <taxon>Caldilineaceae</taxon>
        <taxon>Litorilinea</taxon>
    </lineage>
</organism>
<keyword evidence="4" id="KW-1185">Reference proteome</keyword>
<evidence type="ECO:0000313" key="3">
    <source>
        <dbReference type="EMBL" id="TQE96420.1"/>
    </source>
</evidence>
<dbReference type="AlphaFoldDB" id="A0A540VI49"/>
<protein>
    <submittedName>
        <fullName evidence="3">HD domain-containing protein</fullName>
    </submittedName>
</protein>
<evidence type="ECO:0000313" key="4">
    <source>
        <dbReference type="Proteomes" id="UP000317371"/>
    </source>
</evidence>
<dbReference type="InterPro" id="IPR003607">
    <property type="entry name" value="HD/PDEase_dom"/>
</dbReference>
<dbReference type="Proteomes" id="UP000317371">
    <property type="component" value="Unassembled WGS sequence"/>
</dbReference>
<dbReference type="CDD" id="cd00077">
    <property type="entry name" value="HDc"/>
    <property type="match status" value="1"/>
</dbReference>
<evidence type="ECO:0000256" key="1">
    <source>
        <dbReference type="SAM" id="MobiDB-lite"/>
    </source>
</evidence>
<comment type="caution">
    <text evidence="3">The sequence shown here is derived from an EMBL/GenBank/DDBJ whole genome shotgun (WGS) entry which is preliminary data.</text>
</comment>
<dbReference type="Gene3D" id="1.10.3210.10">
    <property type="entry name" value="Hypothetical protein af1432"/>
    <property type="match status" value="1"/>
</dbReference>
<dbReference type="PROSITE" id="PS51831">
    <property type="entry name" value="HD"/>
    <property type="match status" value="1"/>
</dbReference>
<feature type="region of interest" description="Disordered" evidence="1">
    <location>
        <begin position="1"/>
        <end position="21"/>
    </location>
</feature>
<dbReference type="PANTHER" id="PTHR33594:SF1">
    <property type="entry name" value="HD_PDEASE DOMAIN-CONTAINING PROTEIN"/>
    <property type="match status" value="1"/>
</dbReference>
<accession>A0A540VI49</accession>
<reference evidence="3 4" key="1">
    <citation type="submission" date="2019-06" db="EMBL/GenBank/DDBJ databases">
        <title>Genome sequence of Litorilinea aerophila BAA-2444.</title>
        <authorList>
            <person name="Maclea K.S."/>
            <person name="Maurais E.G."/>
            <person name="Iannazzi L.C."/>
        </authorList>
    </citation>
    <scope>NUCLEOTIDE SEQUENCE [LARGE SCALE GENOMIC DNA]</scope>
    <source>
        <strain evidence="3 4">ATCC BAA-2444</strain>
    </source>
</reference>
<evidence type="ECO:0000259" key="2">
    <source>
        <dbReference type="PROSITE" id="PS51831"/>
    </source>
</evidence>
<dbReference type="SUPFAM" id="SSF109604">
    <property type="entry name" value="HD-domain/PDEase-like"/>
    <property type="match status" value="1"/>
</dbReference>
<name>A0A540VI49_9CHLR</name>
<dbReference type="PANTHER" id="PTHR33594">
    <property type="entry name" value="SUPERFAMILY HYDROLASE, PUTATIVE (AFU_ORTHOLOGUE AFUA_1G03035)-RELATED"/>
    <property type="match status" value="1"/>
</dbReference>
<sequence>MDTGKHASVRQAHGPTSRQEWRTVCRQVARQRALQEARRAWHLDGEQPVPFNHRWEHVQEVVGLALRLAAATHADADTVEAAAWLHDICKLEAEHSVAGAREAEAILRQTDFPAEKIPSVVAAIRQHEGLFRSAGAPPLQPLEAAILWDADKLSKLGVHALAFQLSTHHAAGKSLVERRLDVERFAQTVLQRTVANMNTEPGRQMAERRYQAMMAALAAWAAEEAEAAPVARQ</sequence>
<dbReference type="SMART" id="SM00471">
    <property type="entry name" value="HDc"/>
    <property type="match status" value="1"/>
</dbReference>
<dbReference type="Pfam" id="PF01966">
    <property type="entry name" value="HD"/>
    <property type="match status" value="1"/>
</dbReference>
<proteinExistence type="predicted"/>
<dbReference type="OrthoDB" id="164021at2"/>
<dbReference type="InParanoid" id="A0A540VI49"/>
<gene>
    <name evidence="3" type="ORF">FKZ61_07995</name>
</gene>